<evidence type="ECO:0000256" key="1">
    <source>
        <dbReference type="ARBA" id="ARBA00022729"/>
    </source>
</evidence>
<dbReference type="PROSITE" id="PS51257">
    <property type="entry name" value="PROKAR_LIPOPROTEIN"/>
    <property type="match status" value="1"/>
</dbReference>
<evidence type="ECO:0000256" key="6">
    <source>
        <dbReference type="ARBA" id="ARBA00023237"/>
    </source>
</evidence>
<keyword evidence="7 8" id="KW-0449">Lipoprotein</keyword>
<sequence>MIKTFGRFALLTTLAVLLAGCISNQQPAPVEQAGGAQQPAQPQPQPTQPVPTVPSVPTLPQQPGPIEHQDQTGQPAPRERHYDWNGAVQPMVGKMLQASGANAGSVLLVDSVNNRTNGSINTGEATEVVRNALANNGKFTLITAQQLSLAKQQLGLSPQDSLGTRSKAIGIARNVGAQYVLYSNATGNASAPALQMQLMLVQTGEIIWSGKGAVQQQ</sequence>
<organism evidence="13 15">
    <name type="scientific">Kosakonia oryzae</name>
    <dbReference type="NCBI Taxonomy" id="497725"/>
    <lineage>
        <taxon>Bacteria</taxon>
        <taxon>Pseudomonadati</taxon>
        <taxon>Pseudomonadota</taxon>
        <taxon>Gammaproteobacteria</taxon>
        <taxon>Enterobacterales</taxon>
        <taxon>Enterobacteriaceae</taxon>
        <taxon>Kosakonia</taxon>
    </lineage>
</organism>
<comment type="function">
    <text evidence="8">Regulator of peptidoglycan synthesis that is essential for the function of penicillin-binding protein 1B (PBP1b).</text>
</comment>
<keyword evidence="4 8" id="KW-0472">Membrane</keyword>
<keyword evidence="1 8" id="KW-0732">Signal</keyword>
<dbReference type="PANTHER" id="PTHR40593">
    <property type="entry name" value="PENICILLIN-BINDING PROTEIN ACTIVATOR LPOB"/>
    <property type="match status" value="1"/>
</dbReference>
<keyword evidence="2 8" id="KW-0133">Cell shape</keyword>
<name>A0AA94KNZ5_9ENTR</name>
<dbReference type="FunFam" id="3.40.50.10610:FF:000002">
    <property type="entry name" value="Penicillin-binding protein activator LpoB"/>
    <property type="match status" value="1"/>
</dbReference>
<evidence type="ECO:0000313" key="15">
    <source>
        <dbReference type="Proteomes" id="UP000182314"/>
    </source>
</evidence>
<comment type="subcellular location">
    <subcellularLocation>
        <location evidence="8">Cell outer membrane</location>
        <topology evidence="8">Lipid-anchor</topology>
        <orientation evidence="8">Periplasmic side</orientation>
    </subcellularLocation>
</comment>
<keyword evidence="14" id="KW-1185">Reference proteome</keyword>
<dbReference type="RefSeq" id="WP_043953868.1">
    <property type="nucleotide sequence ID" value="NZ_CP014007.2"/>
</dbReference>
<accession>A0AA94KNZ5</accession>
<dbReference type="Proteomes" id="UP000182314">
    <property type="component" value="Unassembled WGS sequence"/>
</dbReference>
<dbReference type="KEGG" id="kor:AWR26_15415"/>
<dbReference type="EMBL" id="FOKO01000002">
    <property type="protein sequence ID" value="SFB96721.1"/>
    <property type="molecule type" value="Genomic_DNA"/>
</dbReference>
<dbReference type="AlphaFoldDB" id="A0AA94KNZ5"/>
<feature type="compositionally biased region" description="Low complexity" evidence="10">
    <location>
        <begin position="29"/>
        <end position="40"/>
    </location>
</feature>
<evidence type="ECO:0000256" key="7">
    <source>
        <dbReference type="ARBA" id="ARBA00023288"/>
    </source>
</evidence>
<evidence type="ECO:0000256" key="10">
    <source>
        <dbReference type="SAM" id="MobiDB-lite"/>
    </source>
</evidence>
<dbReference type="Gene3D" id="3.40.50.10610">
    <property type="entry name" value="ABC-type transport auxiliary lipoprotein component"/>
    <property type="match status" value="1"/>
</dbReference>
<evidence type="ECO:0000256" key="2">
    <source>
        <dbReference type="ARBA" id="ARBA00022960"/>
    </source>
</evidence>
<feature type="region of interest" description="Disordered" evidence="10">
    <location>
        <begin position="29"/>
        <end position="81"/>
    </location>
</feature>
<dbReference type="EMBL" id="CP014007">
    <property type="protein sequence ID" value="ANI83477.1"/>
    <property type="molecule type" value="Genomic_DNA"/>
</dbReference>
<keyword evidence="3 8" id="KW-0573">Peptidoglycan synthesis</keyword>
<dbReference type="NCBIfam" id="TIGR02722">
    <property type="entry name" value="lp"/>
    <property type="match status" value="1"/>
</dbReference>
<feature type="compositionally biased region" description="Pro residues" evidence="10">
    <location>
        <begin position="41"/>
        <end position="54"/>
    </location>
</feature>
<evidence type="ECO:0000256" key="3">
    <source>
        <dbReference type="ARBA" id="ARBA00022984"/>
    </source>
</evidence>
<feature type="chain" id="PRO_5041734992" description="Penicillin-binding protein activator LpoB" evidence="11">
    <location>
        <begin position="29"/>
        <end position="217"/>
    </location>
</feature>
<evidence type="ECO:0000313" key="12">
    <source>
        <dbReference type="EMBL" id="ANI83477.1"/>
    </source>
</evidence>
<comment type="similarity">
    <text evidence="8">Belongs to the LpoB family.</text>
</comment>
<dbReference type="GO" id="GO:0009252">
    <property type="term" value="P:peptidoglycan biosynthetic process"/>
    <property type="evidence" value="ECO:0007669"/>
    <property type="project" value="UniProtKB-UniRule"/>
</dbReference>
<evidence type="ECO:0000313" key="14">
    <source>
        <dbReference type="Proteomes" id="UP000078227"/>
    </source>
</evidence>
<dbReference type="GO" id="GO:0008360">
    <property type="term" value="P:regulation of cell shape"/>
    <property type="evidence" value="ECO:0007669"/>
    <property type="project" value="UniProtKB-KW"/>
</dbReference>
<dbReference type="PANTHER" id="PTHR40593:SF1">
    <property type="entry name" value="PENICILLIN-BINDING PROTEIN ACTIVATOR LPOB"/>
    <property type="match status" value="1"/>
</dbReference>
<evidence type="ECO:0000256" key="11">
    <source>
        <dbReference type="SAM" id="SignalP"/>
    </source>
</evidence>
<evidence type="ECO:0000256" key="5">
    <source>
        <dbReference type="ARBA" id="ARBA00023139"/>
    </source>
</evidence>
<dbReference type="HAMAP" id="MF_01889">
    <property type="entry name" value="LpoB"/>
    <property type="match status" value="1"/>
</dbReference>
<evidence type="ECO:0000256" key="9">
    <source>
        <dbReference type="NCBIfam" id="TIGR02722"/>
    </source>
</evidence>
<dbReference type="GO" id="GO:0030234">
    <property type="term" value="F:enzyme regulator activity"/>
    <property type="evidence" value="ECO:0007669"/>
    <property type="project" value="UniProtKB-UniRule"/>
</dbReference>
<dbReference type="GO" id="GO:0031241">
    <property type="term" value="C:periplasmic side of cell outer membrane"/>
    <property type="evidence" value="ECO:0007669"/>
    <property type="project" value="UniProtKB-UniRule"/>
</dbReference>
<keyword evidence="6 8" id="KW-0998">Cell outer membrane</keyword>
<dbReference type="Proteomes" id="UP000078227">
    <property type="component" value="Chromosome"/>
</dbReference>
<comment type="subunit">
    <text evidence="8">Interacts with PBP1b.</text>
</comment>
<evidence type="ECO:0000313" key="13">
    <source>
        <dbReference type="EMBL" id="SFB96721.1"/>
    </source>
</evidence>
<dbReference type="InterPro" id="IPR014094">
    <property type="entry name" value="LpoB"/>
</dbReference>
<dbReference type="Pfam" id="PF13036">
    <property type="entry name" value="LpoB"/>
    <property type="match status" value="1"/>
</dbReference>
<protein>
    <recommendedName>
        <fullName evidence="8 9">Penicillin-binding protein activator LpoB</fullName>
        <shortName evidence="8">PBP activator LpoB</shortName>
    </recommendedName>
</protein>
<proteinExistence type="inferred from homology"/>
<gene>
    <name evidence="8 12" type="primary">lpoB</name>
    <name evidence="12" type="ORF">AWR26_15415</name>
    <name evidence="13" type="ORF">SAMN05216286_1161</name>
</gene>
<keyword evidence="5 8" id="KW-0564">Palmitate</keyword>
<evidence type="ECO:0000256" key="4">
    <source>
        <dbReference type="ARBA" id="ARBA00023136"/>
    </source>
</evidence>
<reference evidence="13 15" key="1">
    <citation type="submission" date="2016-10" db="EMBL/GenBank/DDBJ databases">
        <authorList>
            <person name="Varghese N."/>
            <person name="Submissions S."/>
        </authorList>
    </citation>
    <scope>NUCLEOTIDE SEQUENCE [LARGE SCALE GENOMIC DNA]</scope>
    <source>
        <strain evidence="13 15">CGMCC 1.7012</strain>
    </source>
</reference>
<feature type="signal peptide" evidence="11">
    <location>
        <begin position="1"/>
        <end position="28"/>
    </location>
</feature>
<reference evidence="12 14" key="2">
    <citation type="submission" date="2021-03" db="EMBL/GenBank/DDBJ databases">
        <authorList>
            <person name="Li Y."/>
            <person name="Li S."/>
            <person name="Chen M."/>
            <person name="Peng G."/>
            <person name="Tan Z."/>
            <person name="An Q."/>
        </authorList>
    </citation>
    <scope>NUCLEOTIDE SEQUENCE [LARGE SCALE GENOMIC DNA]</scope>
    <source>
        <strain evidence="12 14">Ola 51</strain>
    </source>
</reference>
<evidence type="ECO:0000256" key="8">
    <source>
        <dbReference type="HAMAP-Rule" id="MF_01889"/>
    </source>
</evidence>